<dbReference type="EMBL" id="PP813864">
    <property type="protein sequence ID" value="XCN26754.1"/>
    <property type="molecule type" value="Genomic_DNA"/>
</dbReference>
<evidence type="ECO:0000259" key="1">
    <source>
        <dbReference type="Pfam" id="PF04448"/>
    </source>
</evidence>
<evidence type="ECO:0000313" key="2">
    <source>
        <dbReference type="EMBL" id="XCN26754.1"/>
    </source>
</evidence>
<proteinExistence type="predicted"/>
<dbReference type="InterPro" id="IPR007539">
    <property type="entry name" value="DUF551"/>
</dbReference>
<dbReference type="Pfam" id="PF04448">
    <property type="entry name" value="DUF551"/>
    <property type="match status" value="1"/>
</dbReference>
<reference evidence="2" key="1">
    <citation type="submission" date="2024-05" db="EMBL/GenBank/DDBJ databases">
        <title>Defense systems in Pseudomonas aeruginosa.</title>
        <authorList>
            <person name="van den Berg D.F."/>
            <person name="Costa R.A."/>
        </authorList>
    </citation>
    <scope>NUCLEOTIDE SEQUENCE</scope>
</reference>
<feature type="domain" description="DUF551" evidence="1">
    <location>
        <begin position="3"/>
        <end position="74"/>
    </location>
</feature>
<accession>A0AAU8KWX1</accession>
<name>A0AAU8KWX1_9VIRU</name>
<sequence>MSEWISVKDRLPDVAVRFDKPCALEGKELPPLNRSHQVIVFDGYAVRAIHIEWFYGGEPINGITHWKPLPDAPTKECDCS</sequence>
<protein>
    <recommendedName>
        <fullName evidence="1">DUF551 domain-containing protein</fullName>
    </recommendedName>
</protein>
<organism evidence="2">
    <name type="scientific">Pseudomonas phage vB_PaeP_FBPa42</name>
    <dbReference type="NCBI Taxonomy" id="3231240"/>
    <lineage>
        <taxon>Viruses</taxon>
    </lineage>
</organism>